<dbReference type="Pfam" id="PF00646">
    <property type="entry name" value="F-box"/>
    <property type="match status" value="1"/>
</dbReference>
<dbReference type="Gene3D" id="3.80.10.10">
    <property type="entry name" value="Ribonuclease Inhibitor"/>
    <property type="match status" value="1"/>
</dbReference>
<protein>
    <recommendedName>
        <fullName evidence="1">FBD domain-containing protein</fullName>
    </recommendedName>
</protein>
<evidence type="ECO:0000313" key="3">
    <source>
        <dbReference type="Proteomes" id="UP000467841"/>
    </source>
</evidence>
<dbReference type="InterPro" id="IPR006566">
    <property type="entry name" value="FBD"/>
</dbReference>
<name>A0A6D2K2Q6_9BRAS</name>
<dbReference type="AlphaFoldDB" id="A0A6D2K2Q6"/>
<accession>A0A6D2K2Q6</accession>
<dbReference type="SMART" id="SM00579">
    <property type="entry name" value="FBD"/>
    <property type="match status" value="1"/>
</dbReference>
<dbReference type="PANTHER" id="PTHR31900">
    <property type="entry name" value="F-BOX/RNI SUPERFAMILY PROTEIN-RELATED"/>
    <property type="match status" value="1"/>
</dbReference>
<gene>
    <name evidence="2" type="ORF">MERR_LOCUS35679</name>
</gene>
<proteinExistence type="predicted"/>
<feature type="domain" description="FBD" evidence="1">
    <location>
        <begin position="344"/>
        <end position="412"/>
    </location>
</feature>
<evidence type="ECO:0000313" key="2">
    <source>
        <dbReference type="EMBL" id="CAA7048444.1"/>
    </source>
</evidence>
<dbReference type="InterPro" id="IPR001810">
    <property type="entry name" value="F-box_dom"/>
</dbReference>
<dbReference type="PANTHER" id="PTHR31900:SF34">
    <property type="entry name" value="EMB|CAB62440.1-RELATED"/>
    <property type="match status" value="1"/>
</dbReference>
<dbReference type="InterPro" id="IPR050232">
    <property type="entry name" value="FBL13/AtMIF1-like"/>
</dbReference>
<dbReference type="InterPro" id="IPR032675">
    <property type="entry name" value="LRR_dom_sf"/>
</dbReference>
<comment type="caution">
    <text evidence="2">The sequence shown here is derived from an EMBL/GenBank/DDBJ whole genome shotgun (WGS) entry which is preliminary data.</text>
</comment>
<dbReference type="OrthoDB" id="612216at2759"/>
<dbReference type="SUPFAM" id="SSF52047">
    <property type="entry name" value="RNI-like"/>
    <property type="match status" value="1"/>
</dbReference>
<evidence type="ECO:0000259" key="1">
    <source>
        <dbReference type="SMART" id="SM00579"/>
    </source>
</evidence>
<dbReference type="Gene3D" id="1.20.1280.50">
    <property type="match status" value="1"/>
</dbReference>
<dbReference type="Pfam" id="PF08387">
    <property type="entry name" value="FBD"/>
    <property type="match status" value="1"/>
</dbReference>
<keyword evidence="3" id="KW-1185">Reference proteome</keyword>
<dbReference type="SUPFAM" id="SSF81383">
    <property type="entry name" value="F-box domain"/>
    <property type="match status" value="1"/>
</dbReference>
<dbReference type="EMBL" id="CACVBM020001385">
    <property type="protein sequence ID" value="CAA7048444.1"/>
    <property type="molecule type" value="Genomic_DNA"/>
</dbReference>
<dbReference type="Pfam" id="PF23622">
    <property type="entry name" value="LRR_At1g61320_AtMIF1"/>
    <property type="match status" value="1"/>
</dbReference>
<sequence length="412" mass="47111">MENESRRISDLPDELLLKVLSSSLPSKEVVATSILSKRWRSLWEEVKTLMYDGDSFTRTYWRFTEFLSRRPSVDSLHLKLHPHVGNTDLKTLVNIAISLSLRELRIEMICGFFEFPKSFYIFSQLETIILEKQNLVDVPPNVRLVSLRRLHLLSVKFQGDESVEKLLSACPRLEDLVVTQRSYTNVMLFNIRVPTLRSLCIDNTSGNHRPKGVYGFVINAPSLRFFSIRDSFSNYLWFGNMPELVKASVNVVCDKPDKFLGSLASTQSLSLCSVTSSQTPYPPIGTSFLSLDHLELCSCSKEWLNLLTFMLNDAPRLRVLKLKLKHCVKKEAMDPWNKPDTVPECLSSHLEIFEWRQYKGTEQEREAAKYIVAKGSCLKKATFYSESAEKDGMLKELECVARGSKTCSLVLK</sequence>
<organism evidence="2 3">
    <name type="scientific">Microthlaspi erraticum</name>
    <dbReference type="NCBI Taxonomy" id="1685480"/>
    <lineage>
        <taxon>Eukaryota</taxon>
        <taxon>Viridiplantae</taxon>
        <taxon>Streptophyta</taxon>
        <taxon>Embryophyta</taxon>
        <taxon>Tracheophyta</taxon>
        <taxon>Spermatophyta</taxon>
        <taxon>Magnoliopsida</taxon>
        <taxon>eudicotyledons</taxon>
        <taxon>Gunneridae</taxon>
        <taxon>Pentapetalae</taxon>
        <taxon>rosids</taxon>
        <taxon>malvids</taxon>
        <taxon>Brassicales</taxon>
        <taxon>Brassicaceae</taxon>
        <taxon>Coluteocarpeae</taxon>
        <taxon>Microthlaspi</taxon>
    </lineage>
</organism>
<dbReference type="InterPro" id="IPR036047">
    <property type="entry name" value="F-box-like_dom_sf"/>
</dbReference>
<dbReference type="InterPro" id="IPR055357">
    <property type="entry name" value="LRR_At1g61320_AtMIF1"/>
</dbReference>
<dbReference type="Proteomes" id="UP000467841">
    <property type="component" value="Unassembled WGS sequence"/>
</dbReference>
<reference evidence="2" key="1">
    <citation type="submission" date="2020-01" db="EMBL/GenBank/DDBJ databases">
        <authorList>
            <person name="Mishra B."/>
        </authorList>
    </citation>
    <scope>NUCLEOTIDE SEQUENCE [LARGE SCALE GENOMIC DNA]</scope>
</reference>